<organism evidence="10 11">
    <name type="scientific">Clavelina lepadiformis</name>
    <name type="common">Light-bulb sea squirt</name>
    <name type="synonym">Ascidia lepadiformis</name>
    <dbReference type="NCBI Taxonomy" id="159417"/>
    <lineage>
        <taxon>Eukaryota</taxon>
        <taxon>Metazoa</taxon>
        <taxon>Chordata</taxon>
        <taxon>Tunicata</taxon>
        <taxon>Ascidiacea</taxon>
        <taxon>Aplousobranchia</taxon>
        <taxon>Clavelinidae</taxon>
        <taxon>Clavelina</taxon>
    </lineage>
</organism>
<dbReference type="PROSITE" id="PS50157">
    <property type="entry name" value="ZINC_FINGER_C2H2_2"/>
    <property type="match status" value="5"/>
</dbReference>
<feature type="domain" description="C2H2-type" evidence="9">
    <location>
        <begin position="33"/>
        <end position="61"/>
    </location>
</feature>
<feature type="domain" description="C2H2-type" evidence="9">
    <location>
        <begin position="218"/>
        <end position="241"/>
    </location>
</feature>
<dbReference type="PANTHER" id="PTHR24394:SF29">
    <property type="entry name" value="MYONEURIN"/>
    <property type="match status" value="1"/>
</dbReference>
<evidence type="ECO:0000256" key="1">
    <source>
        <dbReference type="ARBA" id="ARBA00004123"/>
    </source>
</evidence>
<keyword evidence="5" id="KW-0862">Zinc</keyword>
<evidence type="ECO:0000256" key="7">
    <source>
        <dbReference type="PROSITE-ProRule" id="PRU00042"/>
    </source>
</evidence>
<dbReference type="SUPFAM" id="SSF57667">
    <property type="entry name" value="beta-beta-alpha zinc fingers"/>
    <property type="match status" value="4"/>
</dbReference>
<keyword evidence="11" id="KW-1185">Reference proteome</keyword>
<feature type="domain" description="C2H2-type" evidence="9">
    <location>
        <begin position="245"/>
        <end position="272"/>
    </location>
</feature>
<evidence type="ECO:0000256" key="5">
    <source>
        <dbReference type="ARBA" id="ARBA00022833"/>
    </source>
</evidence>
<evidence type="ECO:0000256" key="8">
    <source>
        <dbReference type="SAM" id="MobiDB-lite"/>
    </source>
</evidence>
<feature type="compositionally biased region" description="Basic and acidic residues" evidence="8">
    <location>
        <begin position="89"/>
        <end position="100"/>
    </location>
</feature>
<dbReference type="Pfam" id="PF13912">
    <property type="entry name" value="zf-C2H2_6"/>
    <property type="match status" value="2"/>
</dbReference>
<dbReference type="Pfam" id="PF00096">
    <property type="entry name" value="zf-C2H2"/>
    <property type="match status" value="3"/>
</dbReference>
<evidence type="ECO:0000256" key="2">
    <source>
        <dbReference type="ARBA" id="ARBA00022723"/>
    </source>
</evidence>
<keyword evidence="3" id="KW-0677">Repeat</keyword>
<proteinExistence type="predicted"/>
<dbReference type="Gene3D" id="3.30.160.60">
    <property type="entry name" value="Classic Zinc Finger"/>
    <property type="match status" value="3"/>
</dbReference>
<protein>
    <recommendedName>
        <fullName evidence="9">C2H2-type domain-containing protein</fullName>
    </recommendedName>
</protein>
<dbReference type="PANTHER" id="PTHR24394">
    <property type="entry name" value="ZINC FINGER PROTEIN"/>
    <property type="match status" value="1"/>
</dbReference>
<accession>A0ABP0GQ73</accession>
<reference evidence="10 11" key="1">
    <citation type="submission" date="2024-02" db="EMBL/GenBank/DDBJ databases">
        <authorList>
            <person name="Daric V."/>
            <person name="Darras S."/>
        </authorList>
    </citation>
    <scope>NUCLEOTIDE SEQUENCE [LARGE SCALE GENOMIC DNA]</scope>
</reference>
<keyword evidence="2" id="KW-0479">Metal-binding</keyword>
<dbReference type="Proteomes" id="UP001642483">
    <property type="component" value="Unassembled WGS sequence"/>
</dbReference>
<evidence type="ECO:0000256" key="6">
    <source>
        <dbReference type="ARBA" id="ARBA00023242"/>
    </source>
</evidence>
<evidence type="ECO:0000256" key="4">
    <source>
        <dbReference type="ARBA" id="ARBA00022771"/>
    </source>
</evidence>
<evidence type="ECO:0000313" key="11">
    <source>
        <dbReference type="Proteomes" id="UP001642483"/>
    </source>
</evidence>
<feature type="region of interest" description="Disordered" evidence="8">
    <location>
        <begin position="69"/>
        <end position="101"/>
    </location>
</feature>
<evidence type="ECO:0000259" key="9">
    <source>
        <dbReference type="PROSITE" id="PS50157"/>
    </source>
</evidence>
<evidence type="ECO:0000313" key="10">
    <source>
        <dbReference type="EMBL" id="CAK8693892.1"/>
    </source>
</evidence>
<dbReference type="InterPro" id="IPR013087">
    <property type="entry name" value="Znf_C2H2_type"/>
</dbReference>
<gene>
    <name evidence="10" type="ORF">CVLEPA_LOCUS27180</name>
</gene>
<feature type="compositionally biased region" description="Polar residues" evidence="8">
    <location>
        <begin position="78"/>
        <end position="88"/>
    </location>
</feature>
<dbReference type="PROSITE" id="PS00028">
    <property type="entry name" value="ZINC_FINGER_C2H2_1"/>
    <property type="match status" value="5"/>
</dbReference>
<dbReference type="EMBL" id="CAWYQH010000141">
    <property type="protein sequence ID" value="CAK8693892.1"/>
    <property type="molecule type" value="Genomic_DNA"/>
</dbReference>
<dbReference type="InterPro" id="IPR036236">
    <property type="entry name" value="Znf_C2H2_sf"/>
</dbReference>
<name>A0ABP0GQ73_CLALP</name>
<keyword evidence="6" id="KW-0539">Nucleus</keyword>
<feature type="domain" description="C2H2-type" evidence="9">
    <location>
        <begin position="135"/>
        <end position="162"/>
    </location>
</feature>
<dbReference type="SMART" id="SM00355">
    <property type="entry name" value="ZnF_C2H2"/>
    <property type="match status" value="6"/>
</dbReference>
<comment type="subcellular location">
    <subcellularLocation>
        <location evidence="1">Nucleus</location>
    </subcellularLocation>
</comment>
<keyword evidence="4 7" id="KW-0863">Zinc-finger</keyword>
<sequence>MSSVTYQCNVCNKQFTTFCKLAKHKKTHKSLQFLCKLCDKIYTRKDHYQRHYRYKHAWNQLRIEDAFVKSDSTPPPEQVTTRRSQSNATDRKGSDERNEISEENVVELERKIGNCKQCQHESAFIKNENYSQKKHICVICKETFSTATSLDCHMKAHISKKSVSNGQVSLMLSPKLQEFTSTGEGNNYHQMSLFRKPFHFDWKSHNPILNVLQNEHLVSCKICKKSFSSESSLFTHMRMHAIYTYSCPLCERKFIEKDQLEVHMLRHEGKRLFSCSICNMSSIRKEEIQQHLACHASDNLNNI</sequence>
<evidence type="ECO:0000256" key="3">
    <source>
        <dbReference type="ARBA" id="ARBA00022737"/>
    </source>
</evidence>
<comment type="caution">
    <text evidence="10">The sequence shown here is derived from an EMBL/GenBank/DDBJ whole genome shotgun (WGS) entry which is preliminary data.</text>
</comment>
<feature type="domain" description="C2H2-type" evidence="9">
    <location>
        <begin position="6"/>
        <end position="33"/>
    </location>
</feature>